<dbReference type="PANTHER" id="PTHR23206">
    <property type="entry name" value="MASK PROTEIN"/>
    <property type="match status" value="1"/>
</dbReference>
<dbReference type="PROSITE" id="PS50297">
    <property type="entry name" value="ANK_REP_REGION"/>
    <property type="match status" value="2"/>
</dbReference>
<dbReference type="GO" id="GO:0005634">
    <property type="term" value="C:nucleus"/>
    <property type="evidence" value="ECO:0007669"/>
    <property type="project" value="TreeGrafter"/>
</dbReference>
<accession>A0A8T2L3S0</accession>
<dbReference type="AlphaFoldDB" id="A0A8T2L3S0"/>
<gene>
    <name evidence="4" type="primary">ANKHD1</name>
    <name evidence="4" type="ORF">AMEX_G20315</name>
</gene>
<dbReference type="PROSITE" id="PS50088">
    <property type="entry name" value="ANK_REPEAT"/>
    <property type="match status" value="2"/>
</dbReference>
<dbReference type="Proteomes" id="UP000752171">
    <property type="component" value="Unassembled WGS sequence"/>
</dbReference>
<evidence type="ECO:0000313" key="5">
    <source>
        <dbReference type="Proteomes" id="UP000752171"/>
    </source>
</evidence>
<sequence>MSSLHGVLCTGANINAQTEETQETALTLACCGGFLEVADFLIKAGADIELGCSTPLMEAAQEGHLELVKYLLAAANVHATTATGDTALTYACENGHTDVGRVLLDKGADVNAPPVPSSRDTALTIAADKGHYKFYIIFNTNLIDNYINHVALFFVSFNRGAHIDVRNKKGNTPLWLAANGGHFDVVQLLVQAGADVDAADNRKITPLMAAFRKVRSVRCTLWGRMCGPVQRKK</sequence>
<feature type="repeat" description="ANK" evidence="3">
    <location>
        <begin position="169"/>
        <end position="201"/>
    </location>
</feature>
<dbReference type="InterPro" id="IPR051631">
    <property type="entry name" value="Ankyrin-KH/SAM_domain"/>
</dbReference>
<evidence type="ECO:0000256" key="2">
    <source>
        <dbReference type="ARBA" id="ARBA00023043"/>
    </source>
</evidence>
<dbReference type="PANTHER" id="PTHR23206:SF1">
    <property type="entry name" value="ANKYRIN REPEAT DOMAIN-CONTAINING PROTEIN 17"/>
    <property type="match status" value="1"/>
</dbReference>
<protein>
    <submittedName>
        <fullName evidence="4">Ankyrin repeat and KH domain-containing protein 1-like isoform X2</fullName>
    </submittedName>
</protein>
<dbReference type="InterPro" id="IPR036770">
    <property type="entry name" value="Ankyrin_rpt-contain_sf"/>
</dbReference>
<dbReference type="SMART" id="SM00248">
    <property type="entry name" value="ANK"/>
    <property type="match status" value="4"/>
</dbReference>
<dbReference type="InterPro" id="IPR002110">
    <property type="entry name" value="Ankyrin_rpt"/>
</dbReference>
<organism evidence="4 5">
    <name type="scientific">Astyanax mexicanus</name>
    <name type="common">Blind cave fish</name>
    <name type="synonym">Astyanax fasciatus mexicanus</name>
    <dbReference type="NCBI Taxonomy" id="7994"/>
    <lineage>
        <taxon>Eukaryota</taxon>
        <taxon>Metazoa</taxon>
        <taxon>Chordata</taxon>
        <taxon>Craniata</taxon>
        <taxon>Vertebrata</taxon>
        <taxon>Euteleostomi</taxon>
        <taxon>Actinopterygii</taxon>
        <taxon>Neopterygii</taxon>
        <taxon>Teleostei</taxon>
        <taxon>Ostariophysi</taxon>
        <taxon>Characiformes</taxon>
        <taxon>Characoidei</taxon>
        <taxon>Acestrorhamphidae</taxon>
        <taxon>Acestrorhamphinae</taxon>
        <taxon>Astyanax</taxon>
    </lineage>
</organism>
<name>A0A8T2L3S0_ASTMX</name>
<evidence type="ECO:0000313" key="4">
    <source>
        <dbReference type="EMBL" id="KAG9265839.1"/>
    </source>
</evidence>
<dbReference type="Pfam" id="PF12796">
    <property type="entry name" value="Ank_2"/>
    <property type="match status" value="1"/>
</dbReference>
<reference evidence="4 5" key="1">
    <citation type="submission" date="2021-07" db="EMBL/GenBank/DDBJ databases">
        <authorList>
            <person name="Imarazene B."/>
            <person name="Zahm M."/>
            <person name="Klopp C."/>
            <person name="Cabau C."/>
            <person name="Beille S."/>
            <person name="Jouanno E."/>
            <person name="Castinel A."/>
            <person name="Lluch J."/>
            <person name="Gil L."/>
            <person name="Kuchtly C."/>
            <person name="Lopez Roques C."/>
            <person name="Donnadieu C."/>
            <person name="Parrinello H."/>
            <person name="Journot L."/>
            <person name="Du K."/>
            <person name="Schartl M."/>
            <person name="Retaux S."/>
            <person name="Guiguen Y."/>
        </authorList>
    </citation>
    <scope>NUCLEOTIDE SEQUENCE [LARGE SCALE GENOMIC DNA]</scope>
    <source>
        <strain evidence="4">Pach_M1</strain>
        <tissue evidence="4">Testis</tissue>
    </source>
</reference>
<evidence type="ECO:0000256" key="3">
    <source>
        <dbReference type="PROSITE-ProRule" id="PRU00023"/>
    </source>
</evidence>
<keyword evidence="1" id="KW-0677">Repeat</keyword>
<comment type="caution">
    <text evidence="4">The sequence shown here is derived from an EMBL/GenBank/DDBJ whole genome shotgun (WGS) entry which is preliminary data.</text>
</comment>
<dbReference type="EMBL" id="JAICCE010000017">
    <property type="protein sequence ID" value="KAG9265839.1"/>
    <property type="molecule type" value="Genomic_DNA"/>
</dbReference>
<proteinExistence type="predicted"/>
<dbReference type="GO" id="GO:0005737">
    <property type="term" value="C:cytoplasm"/>
    <property type="evidence" value="ECO:0007669"/>
    <property type="project" value="TreeGrafter"/>
</dbReference>
<dbReference type="Gene3D" id="1.25.40.20">
    <property type="entry name" value="Ankyrin repeat-containing domain"/>
    <property type="match status" value="2"/>
</dbReference>
<dbReference type="SUPFAM" id="SSF48403">
    <property type="entry name" value="Ankyrin repeat"/>
    <property type="match status" value="1"/>
</dbReference>
<dbReference type="GO" id="GO:0045087">
    <property type="term" value="P:innate immune response"/>
    <property type="evidence" value="ECO:0007669"/>
    <property type="project" value="TreeGrafter"/>
</dbReference>
<dbReference type="Pfam" id="PF00023">
    <property type="entry name" value="Ank"/>
    <property type="match status" value="2"/>
</dbReference>
<feature type="repeat" description="ANK" evidence="3">
    <location>
        <begin position="83"/>
        <end position="115"/>
    </location>
</feature>
<keyword evidence="2 3" id="KW-0040">ANK repeat</keyword>
<dbReference type="PRINTS" id="PR01415">
    <property type="entry name" value="ANKYRIN"/>
</dbReference>
<evidence type="ECO:0000256" key="1">
    <source>
        <dbReference type="ARBA" id="ARBA00022737"/>
    </source>
</evidence>